<sequence length="960" mass="108946">MDESTHESNSSGTIEKRKGVPLERWDVEYTKLICDEKKRISVETVKNAIRSAFEDDMVHQWRITLKCLLSGQRIKVPTRYVDCIHMECFDLEPFLRMKTQKNFLTCPICQRGVENALDGLRIDKYFANVLISLPDALQVELRHDGSFTEVQEESDVIAIDDEESHLSDNNTSALEEGELSSTDNDECITLSDEEEYIPPNKKPALELEKTNSRMRRQLQQEPTIPSKFASRLVVSGIREEEETKVRCMLEHNFQHIGTIKGLKFVKNRFTKKFNGVVHVIFAKDTCVEEAMRENPHTIGGYRCTVRRALNKGDGNEDPDIYSHSTVAAIPSNVSARLVISGIRERDVTKVRGMLRCYFQRFGKIAGIKLIKNRSTKKFNGVAHVIFAKETSLGDALRENPHMIAGYTCTVRRAWNKRDGVQEPDIYSNSMVATTPSKFAKRLFVSGICERDVTKAKQLLVQHFQRFGKIVGLKLVDNRSTKMFNGIAHVTFAKETSLREVLRVNSHMIAGLRCTVRRALNKKDGNQEPDIYSQHSQHHPDLQTPQISGINWPSVTMRYVHNAHVLPLTCESAHNIHFNVNVSSYGPSMSMTEPSNDNNERMTMGDGEGITAISAKSTSDTEQTHSDKDHQLQPDVLEKTSADENEYISPSRKPTSEQTHSPEDRQIQMLKPLSDDLLCRAFTFLDRKQLTLLSSGSQKVNLLIQQEFQSTAPYLMLKSLSYNNSAAIRLSYQAEEKAGWKISDQQNLLAIITKFKYLRAHDTTIAFSSPISAAELIDFLASISHVWTGQNLCLRGQEIKCSWKLFDLISTSCGQLHLNFPGSLAVLGQPFLKDIGYENIRIVGMYDPNLEFPYASNIAEIMLTSDANLKKNLNISTFCNSPSRKHSAQIIEAIKEKFFSMTELVNFYIQWRTHVINFHRDSTPETTVINHPQTGQRLLCKVYATSFYLRTLAANEELDHS</sequence>
<evidence type="ECO:0000259" key="8">
    <source>
        <dbReference type="PROSITE" id="PS51044"/>
    </source>
</evidence>
<dbReference type="PANTHER" id="PTHR48035:SF2">
    <property type="entry name" value="RNA-BINDING REGION RNP-1 DOMAIN-CONTAINING PROTEIN"/>
    <property type="match status" value="1"/>
</dbReference>
<feature type="domain" description="SP-RING-type" evidence="8">
    <location>
        <begin position="52"/>
        <end position="135"/>
    </location>
</feature>
<dbReference type="EMBL" id="JAKKPZ010000008">
    <property type="protein sequence ID" value="KAI1718269.1"/>
    <property type="molecule type" value="Genomic_DNA"/>
</dbReference>
<dbReference type="PANTHER" id="PTHR48035">
    <property type="entry name" value="HETEROGENEOUS NUCLEAR RIBONUCLEOPROTEIN 1"/>
    <property type="match status" value="1"/>
</dbReference>
<evidence type="ECO:0000259" key="7">
    <source>
        <dbReference type="PROSITE" id="PS50102"/>
    </source>
</evidence>
<feature type="region of interest" description="Disordered" evidence="6">
    <location>
        <begin position="524"/>
        <end position="545"/>
    </location>
</feature>
<dbReference type="Gene3D" id="3.30.70.330">
    <property type="match status" value="3"/>
</dbReference>
<dbReference type="SUPFAM" id="SSF54928">
    <property type="entry name" value="RNA-binding domain, RBD"/>
    <property type="match status" value="3"/>
</dbReference>
<feature type="domain" description="RRM" evidence="7">
    <location>
        <begin position="440"/>
        <end position="520"/>
    </location>
</feature>
<evidence type="ECO:0000313" key="9">
    <source>
        <dbReference type="EMBL" id="KAI1718269.1"/>
    </source>
</evidence>
<dbReference type="InterPro" id="IPR013083">
    <property type="entry name" value="Znf_RING/FYVE/PHD"/>
</dbReference>
<dbReference type="Pfam" id="PF00076">
    <property type="entry name" value="RRM_1"/>
    <property type="match status" value="2"/>
</dbReference>
<dbReference type="Proteomes" id="UP001201812">
    <property type="component" value="Unassembled WGS sequence"/>
</dbReference>
<evidence type="ECO:0000256" key="1">
    <source>
        <dbReference type="ARBA" id="ARBA00022723"/>
    </source>
</evidence>
<dbReference type="InterPro" id="IPR053260">
    <property type="entry name" value="hnRNP"/>
</dbReference>
<dbReference type="InterPro" id="IPR000504">
    <property type="entry name" value="RRM_dom"/>
</dbReference>
<keyword evidence="1" id="KW-0479">Metal-binding</keyword>
<dbReference type="Pfam" id="PF02891">
    <property type="entry name" value="zf-MIZ"/>
    <property type="match status" value="1"/>
</dbReference>
<feature type="region of interest" description="Disordered" evidence="6">
    <location>
        <begin position="582"/>
        <end position="665"/>
    </location>
</feature>
<dbReference type="GO" id="GO:0008270">
    <property type="term" value="F:zinc ion binding"/>
    <property type="evidence" value="ECO:0007669"/>
    <property type="project" value="UniProtKB-KW"/>
</dbReference>
<accession>A0AAD4NAW7</accession>
<feature type="compositionally biased region" description="Basic and acidic residues" evidence="6">
    <location>
        <begin position="621"/>
        <end position="641"/>
    </location>
</feature>
<evidence type="ECO:0000256" key="5">
    <source>
        <dbReference type="PROSITE-ProRule" id="PRU00452"/>
    </source>
</evidence>
<feature type="region of interest" description="Disordered" evidence="6">
    <location>
        <begin position="161"/>
        <end position="184"/>
    </location>
</feature>
<keyword evidence="4" id="KW-0694">RNA-binding</keyword>
<evidence type="ECO:0000256" key="4">
    <source>
        <dbReference type="PROSITE-ProRule" id="PRU00176"/>
    </source>
</evidence>
<dbReference type="InterPro" id="IPR004181">
    <property type="entry name" value="Znf_MIZ"/>
</dbReference>
<organism evidence="9 10">
    <name type="scientific">Ditylenchus destructor</name>
    <dbReference type="NCBI Taxonomy" id="166010"/>
    <lineage>
        <taxon>Eukaryota</taxon>
        <taxon>Metazoa</taxon>
        <taxon>Ecdysozoa</taxon>
        <taxon>Nematoda</taxon>
        <taxon>Chromadorea</taxon>
        <taxon>Rhabditida</taxon>
        <taxon>Tylenchina</taxon>
        <taxon>Tylenchomorpha</taxon>
        <taxon>Sphaerularioidea</taxon>
        <taxon>Anguinidae</taxon>
        <taxon>Anguininae</taxon>
        <taxon>Ditylenchus</taxon>
    </lineage>
</organism>
<evidence type="ECO:0000256" key="2">
    <source>
        <dbReference type="ARBA" id="ARBA00022771"/>
    </source>
</evidence>
<feature type="domain" description="RRM" evidence="7">
    <location>
        <begin position="335"/>
        <end position="415"/>
    </location>
</feature>
<dbReference type="InterPro" id="IPR012677">
    <property type="entry name" value="Nucleotide-bd_a/b_plait_sf"/>
</dbReference>
<proteinExistence type="predicted"/>
<evidence type="ECO:0000256" key="6">
    <source>
        <dbReference type="SAM" id="MobiDB-lite"/>
    </source>
</evidence>
<dbReference type="AlphaFoldDB" id="A0AAD4NAW7"/>
<dbReference type="CDD" id="cd16650">
    <property type="entry name" value="SP-RING_PIAS-like"/>
    <property type="match status" value="1"/>
</dbReference>
<dbReference type="SMART" id="SM00360">
    <property type="entry name" value="RRM"/>
    <property type="match status" value="3"/>
</dbReference>
<keyword evidence="2 5" id="KW-0863">Zinc-finger</keyword>
<evidence type="ECO:0000313" key="10">
    <source>
        <dbReference type="Proteomes" id="UP001201812"/>
    </source>
</evidence>
<dbReference type="PROSITE" id="PS50102">
    <property type="entry name" value="RRM"/>
    <property type="match status" value="2"/>
</dbReference>
<feature type="compositionally biased region" description="Polar residues" evidence="6">
    <location>
        <begin position="582"/>
        <end position="596"/>
    </location>
</feature>
<keyword evidence="10" id="KW-1185">Reference proteome</keyword>
<comment type="caution">
    <text evidence="9">The sequence shown here is derived from an EMBL/GenBank/DDBJ whole genome shotgun (WGS) entry which is preliminary data.</text>
</comment>
<evidence type="ECO:0000256" key="3">
    <source>
        <dbReference type="ARBA" id="ARBA00022833"/>
    </source>
</evidence>
<keyword evidence="3" id="KW-0862">Zinc</keyword>
<dbReference type="Gene3D" id="3.30.40.10">
    <property type="entry name" value="Zinc/RING finger domain, C3HC4 (zinc finger)"/>
    <property type="match status" value="1"/>
</dbReference>
<protein>
    <submittedName>
        <fullName evidence="9">RNA recognition motif domain-containing protein</fullName>
    </submittedName>
</protein>
<dbReference type="GO" id="GO:0003723">
    <property type="term" value="F:RNA binding"/>
    <property type="evidence" value="ECO:0007669"/>
    <property type="project" value="UniProtKB-UniRule"/>
</dbReference>
<name>A0AAD4NAW7_9BILA</name>
<dbReference type="InterPro" id="IPR035979">
    <property type="entry name" value="RBD_domain_sf"/>
</dbReference>
<feature type="compositionally biased region" description="Acidic residues" evidence="6">
    <location>
        <begin position="175"/>
        <end position="184"/>
    </location>
</feature>
<dbReference type="PROSITE" id="PS51044">
    <property type="entry name" value="ZF_SP_RING"/>
    <property type="match status" value="1"/>
</dbReference>
<reference evidence="9" key="1">
    <citation type="submission" date="2022-01" db="EMBL/GenBank/DDBJ databases">
        <title>Genome Sequence Resource for Two Populations of Ditylenchus destructor, the Migratory Endoparasitic Phytonematode.</title>
        <authorList>
            <person name="Zhang H."/>
            <person name="Lin R."/>
            <person name="Xie B."/>
        </authorList>
    </citation>
    <scope>NUCLEOTIDE SEQUENCE</scope>
    <source>
        <strain evidence="9">BazhouSP</strain>
    </source>
</reference>
<gene>
    <name evidence="9" type="ORF">DdX_06689</name>
</gene>